<dbReference type="RefSeq" id="WP_011696343.1">
    <property type="nucleotide sequence ID" value="NC_008553.1"/>
</dbReference>
<gene>
    <name evidence="2" type="ordered locus">Mthe_1168</name>
</gene>
<evidence type="ECO:0000313" key="3">
    <source>
        <dbReference type="Proteomes" id="UP000000674"/>
    </source>
</evidence>
<dbReference type="PANTHER" id="PTHR39327">
    <property type="match status" value="1"/>
</dbReference>
<dbReference type="KEGG" id="mtp:Mthe_1168"/>
<dbReference type="PANTHER" id="PTHR39327:SF1">
    <property type="entry name" value="BLR5470 PROTEIN"/>
    <property type="match status" value="1"/>
</dbReference>
<dbReference type="Gene3D" id="3.10.620.30">
    <property type="match status" value="1"/>
</dbReference>
<dbReference type="AlphaFoldDB" id="A0B8C6"/>
<dbReference type="HOGENOM" id="CLU_1222520_0_0_2"/>
<dbReference type="STRING" id="349307.Mthe_1168"/>
<dbReference type="GeneID" id="4462633"/>
<dbReference type="InterPro" id="IPR010319">
    <property type="entry name" value="Transglutaminase-like_Cys_pept"/>
</dbReference>
<dbReference type="Pfam" id="PF01841">
    <property type="entry name" value="Transglut_core"/>
    <property type="match status" value="1"/>
</dbReference>
<accession>A0B8C6</accession>
<dbReference type="InterPro" id="IPR002931">
    <property type="entry name" value="Transglutaminase-like"/>
</dbReference>
<evidence type="ECO:0000313" key="2">
    <source>
        <dbReference type="EMBL" id="ABK14950.1"/>
    </source>
</evidence>
<dbReference type="Proteomes" id="UP000000674">
    <property type="component" value="Chromosome"/>
</dbReference>
<evidence type="ECO:0000259" key="1">
    <source>
        <dbReference type="Pfam" id="PF01841"/>
    </source>
</evidence>
<feature type="domain" description="Transglutaminase-like" evidence="1">
    <location>
        <begin position="33"/>
        <end position="127"/>
    </location>
</feature>
<sequence length="194" mass="22264">MREWISYPDSEVIKLALKEMNLPASRAAGTFDERAWKVWKYVAENIEYVSDKKAFGMPDFWLFPAETLTLRRGDCEDSSFLLATLMIASGISEHCVRVVIGRVFTRNTAYGHCWVVYQNESGTWCLLESTLNSIPQRLPPADPFTEQGSGDRYEPQLCFNRNHMWSIAPSEIRLSEYISSREIPGGYRPRSPEI</sequence>
<dbReference type="EMBL" id="CP000477">
    <property type="protein sequence ID" value="ABK14950.1"/>
    <property type="molecule type" value="Genomic_DNA"/>
</dbReference>
<reference evidence="2 3" key="1">
    <citation type="submission" date="2006-10" db="EMBL/GenBank/DDBJ databases">
        <title>Complete sequence of Methanosaeta thermophila PT.</title>
        <authorList>
            <consortium name="US DOE Joint Genome Institute"/>
            <person name="Copeland A."/>
            <person name="Lucas S."/>
            <person name="Lapidus A."/>
            <person name="Barry K."/>
            <person name="Detter J.C."/>
            <person name="Glavina del Rio T."/>
            <person name="Hammon N."/>
            <person name="Israni S."/>
            <person name="Pitluck S."/>
            <person name="Chain P."/>
            <person name="Malfatti S."/>
            <person name="Shin M."/>
            <person name="Vergez L."/>
            <person name="Schmutz J."/>
            <person name="Larimer F."/>
            <person name="Land M."/>
            <person name="Hauser L."/>
            <person name="Kyrpides N."/>
            <person name="Kim E."/>
            <person name="Smith K.S."/>
            <person name="Ingram-Smith C."/>
            <person name="Richardson P."/>
        </authorList>
    </citation>
    <scope>NUCLEOTIDE SEQUENCE [LARGE SCALE GENOMIC DNA]</scope>
    <source>
        <strain evidence="3">DSM 6194 / JCM 14653 / NBRC 101360 / PT</strain>
    </source>
</reference>
<proteinExistence type="predicted"/>
<keyword evidence="3" id="KW-1185">Reference proteome</keyword>
<name>A0B8C6_METTP</name>
<organism evidence="2 3">
    <name type="scientific">Methanothrix thermoacetophila (strain DSM 6194 / JCM 14653 / NBRC 101360 / PT)</name>
    <name type="common">Methanosaeta thermophila</name>
    <dbReference type="NCBI Taxonomy" id="349307"/>
    <lineage>
        <taxon>Archaea</taxon>
        <taxon>Methanobacteriati</taxon>
        <taxon>Methanobacteriota</taxon>
        <taxon>Stenosarchaea group</taxon>
        <taxon>Methanomicrobia</taxon>
        <taxon>Methanotrichales</taxon>
        <taxon>Methanotrichaceae</taxon>
        <taxon>Methanothrix</taxon>
    </lineage>
</organism>
<dbReference type="InterPro" id="IPR038765">
    <property type="entry name" value="Papain-like_cys_pep_sf"/>
</dbReference>
<dbReference type="SUPFAM" id="SSF54001">
    <property type="entry name" value="Cysteine proteinases"/>
    <property type="match status" value="1"/>
</dbReference>
<protein>
    <recommendedName>
        <fullName evidence="1">Transglutaminase-like domain-containing protein</fullName>
    </recommendedName>
</protein>